<feature type="domain" description="CBS" evidence="2">
    <location>
        <begin position="1"/>
        <end position="54"/>
    </location>
</feature>
<dbReference type="AlphaFoldDB" id="A0A1J5P0X3"/>
<evidence type="ECO:0000313" key="3">
    <source>
        <dbReference type="EMBL" id="OIQ64208.1"/>
    </source>
</evidence>
<dbReference type="Pfam" id="PF00571">
    <property type="entry name" value="CBS"/>
    <property type="match status" value="2"/>
</dbReference>
<comment type="caution">
    <text evidence="3">The sequence shown here is derived from an EMBL/GenBank/DDBJ whole genome shotgun (WGS) entry which is preliminary data.</text>
</comment>
<evidence type="ECO:0000259" key="2">
    <source>
        <dbReference type="PROSITE" id="PS51371"/>
    </source>
</evidence>
<feature type="domain" description="CBS" evidence="2">
    <location>
        <begin position="79"/>
        <end position="135"/>
    </location>
</feature>
<dbReference type="EMBL" id="MLJW01008327">
    <property type="protein sequence ID" value="OIQ64208.1"/>
    <property type="molecule type" value="Genomic_DNA"/>
</dbReference>
<dbReference type="SMART" id="SM00116">
    <property type="entry name" value="CBS"/>
    <property type="match status" value="2"/>
</dbReference>
<dbReference type="PROSITE" id="PS51371">
    <property type="entry name" value="CBS"/>
    <property type="match status" value="2"/>
</dbReference>
<dbReference type="InterPro" id="IPR000644">
    <property type="entry name" value="CBS_dom"/>
</dbReference>
<name>A0A1J5P0X3_9ZZZZ</name>
<protein>
    <submittedName>
        <fullName evidence="3">Inosine 5'-monophosphate dehydrogenase</fullName>
    </submittedName>
</protein>
<evidence type="ECO:0000256" key="1">
    <source>
        <dbReference type="ARBA" id="ARBA00023122"/>
    </source>
</evidence>
<dbReference type="Gene3D" id="3.10.580.10">
    <property type="entry name" value="CBS-domain"/>
    <property type="match status" value="1"/>
</dbReference>
<dbReference type="SUPFAM" id="SSF54631">
    <property type="entry name" value="CBS-domain pair"/>
    <property type="match status" value="1"/>
</dbReference>
<sequence>MTVAPDTRLSEVAELFRKHGFTSIPVIGPEGRFVGIIFQIDIIRRAREDALRQRSTLTSAMTRLADQARKTATTAADIMSVAVPRVGPAFAVGDLLPLLADGGTEAVPVMEGARLVGIVTRSDLVSALAHGTFAR</sequence>
<keyword evidence="1" id="KW-0129">CBS domain</keyword>
<proteinExistence type="predicted"/>
<dbReference type="InterPro" id="IPR051257">
    <property type="entry name" value="Diverse_CBS-Domain"/>
</dbReference>
<organism evidence="3">
    <name type="scientific">mine drainage metagenome</name>
    <dbReference type="NCBI Taxonomy" id="410659"/>
    <lineage>
        <taxon>unclassified sequences</taxon>
        <taxon>metagenomes</taxon>
        <taxon>ecological metagenomes</taxon>
    </lineage>
</organism>
<dbReference type="PANTHER" id="PTHR43080">
    <property type="entry name" value="CBS DOMAIN-CONTAINING PROTEIN CBSX3, MITOCHONDRIAL"/>
    <property type="match status" value="1"/>
</dbReference>
<reference evidence="3" key="1">
    <citation type="submission" date="2016-10" db="EMBL/GenBank/DDBJ databases">
        <title>Sequence of Gallionella enrichment culture.</title>
        <authorList>
            <person name="Poehlein A."/>
            <person name="Muehling M."/>
            <person name="Daniel R."/>
        </authorList>
    </citation>
    <scope>NUCLEOTIDE SEQUENCE</scope>
</reference>
<dbReference type="PANTHER" id="PTHR43080:SF29">
    <property type="entry name" value="OS02G0818000 PROTEIN"/>
    <property type="match status" value="1"/>
</dbReference>
<accession>A0A1J5P0X3</accession>
<gene>
    <name evidence="3" type="ORF">GALL_542410</name>
</gene>
<dbReference type="InterPro" id="IPR046342">
    <property type="entry name" value="CBS_dom_sf"/>
</dbReference>